<feature type="region of interest" description="Disordered" evidence="1">
    <location>
        <begin position="122"/>
        <end position="269"/>
    </location>
</feature>
<dbReference type="OrthoDB" id="5401193at2759"/>
<feature type="compositionally biased region" description="Polar residues" evidence="1">
    <location>
        <begin position="20"/>
        <end position="40"/>
    </location>
</feature>
<feature type="compositionally biased region" description="Basic and acidic residues" evidence="1">
    <location>
        <begin position="41"/>
        <end position="52"/>
    </location>
</feature>
<comment type="caution">
    <text evidence="2">The sequence shown here is derived from an EMBL/GenBank/DDBJ whole genome shotgun (WGS) entry which is preliminary data.</text>
</comment>
<gene>
    <name evidence="2" type="ORF">FH972_023717</name>
</gene>
<feature type="region of interest" description="Disordered" evidence="1">
    <location>
        <begin position="1"/>
        <end position="82"/>
    </location>
</feature>
<sequence>MQAKRRAAAARERELRNYHQEQQYNRSGSRTSQTFDASTPSEKEPSGPKSDRSMSPNAAMSEDERRELIARQHRALYGNDSQLYLNDASASRTLSQDARVLAATSSPHGSSPLAFDAFGVPSTSSGDSGIPLQAATGQSSTRASSTTPPSGAPKQFAMFDNGPQQGVKCSSPGPAPAQNGSKGGPGNGVAPIGTRPAQAAGKAGNRGPPSAPSPLGFNGVNINERSQSSASNPNNGNGNGNGDKAPGLGWSGSNGPWGSKMQASDKESGMYRGGLGNHECLPARILHGVSKLWRRSIHDGKNSSLWVTVGGALEIGLVSGVVGSLFSNWLAVLCPSRSYKGDALRVMMARTDGVLLFLARLLTGDWGGHGGWHWTWLYLRLSSFLPDERAFECMVLGLYCTVC</sequence>
<feature type="compositionally biased region" description="Low complexity" evidence="1">
    <location>
        <begin position="139"/>
        <end position="153"/>
    </location>
</feature>
<dbReference type="EMBL" id="VIBQ01000014">
    <property type="protein sequence ID" value="KAB8349702.1"/>
    <property type="molecule type" value="Genomic_DNA"/>
</dbReference>
<feature type="compositionally biased region" description="Polar residues" evidence="1">
    <location>
        <begin position="220"/>
        <end position="231"/>
    </location>
</feature>
<protein>
    <submittedName>
        <fullName evidence="2">Uncharacterized protein</fullName>
    </submittedName>
</protein>
<reference evidence="2 3" key="1">
    <citation type="submission" date="2019-06" db="EMBL/GenBank/DDBJ databases">
        <title>A chromosomal-level reference genome of Carpinus fangiana (Coryloideae, Betulaceae).</title>
        <authorList>
            <person name="Yang X."/>
            <person name="Wang Z."/>
            <person name="Zhang L."/>
            <person name="Hao G."/>
            <person name="Liu J."/>
            <person name="Yang Y."/>
        </authorList>
    </citation>
    <scope>NUCLEOTIDE SEQUENCE [LARGE SCALE GENOMIC DNA]</scope>
    <source>
        <strain evidence="2">Cfa_2016G</strain>
        <tissue evidence="2">Leaf</tissue>
    </source>
</reference>
<evidence type="ECO:0000256" key="1">
    <source>
        <dbReference type="SAM" id="MobiDB-lite"/>
    </source>
</evidence>
<evidence type="ECO:0000313" key="3">
    <source>
        <dbReference type="Proteomes" id="UP000327013"/>
    </source>
</evidence>
<feature type="compositionally biased region" description="Basic and acidic residues" evidence="1">
    <location>
        <begin position="9"/>
        <end position="19"/>
    </location>
</feature>
<proteinExistence type="predicted"/>
<organism evidence="2 3">
    <name type="scientific">Carpinus fangiana</name>
    <dbReference type="NCBI Taxonomy" id="176857"/>
    <lineage>
        <taxon>Eukaryota</taxon>
        <taxon>Viridiplantae</taxon>
        <taxon>Streptophyta</taxon>
        <taxon>Embryophyta</taxon>
        <taxon>Tracheophyta</taxon>
        <taxon>Spermatophyta</taxon>
        <taxon>Magnoliopsida</taxon>
        <taxon>eudicotyledons</taxon>
        <taxon>Gunneridae</taxon>
        <taxon>Pentapetalae</taxon>
        <taxon>rosids</taxon>
        <taxon>fabids</taxon>
        <taxon>Fagales</taxon>
        <taxon>Betulaceae</taxon>
        <taxon>Carpinus</taxon>
    </lineage>
</organism>
<dbReference type="AlphaFoldDB" id="A0A5N6KWD2"/>
<name>A0A5N6KWD2_9ROSI</name>
<evidence type="ECO:0000313" key="2">
    <source>
        <dbReference type="EMBL" id="KAB8349702.1"/>
    </source>
</evidence>
<keyword evidence="3" id="KW-1185">Reference proteome</keyword>
<accession>A0A5N6KWD2</accession>
<dbReference type="Proteomes" id="UP000327013">
    <property type="component" value="Unassembled WGS sequence"/>
</dbReference>